<dbReference type="Pfam" id="PF17184">
    <property type="entry name" value="Rit1_C"/>
    <property type="match status" value="1"/>
</dbReference>
<gene>
    <name evidence="3" type="ORF">D6D13_01367</name>
</gene>
<keyword evidence="3" id="KW-0808">Transferase</keyword>
<protein>
    <submittedName>
        <fullName evidence="3">tRNA '-O-ribosylphosphate transferase</fullName>
    </submittedName>
</protein>
<dbReference type="PANTHER" id="PTHR31811:SF0">
    <property type="entry name" value="TRNA A64-2'-O-RIBOSYLPHOSPHATE TRANSFERASE"/>
    <property type="match status" value="1"/>
</dbReference>
<organism evidence="3">
    <name type="scientific">Aureobasidium pullulans</name>
    <name type="common">Black yeast</name>
    <name type="synonym">Pullularia pullulans</name>
    <dbReference type="NCBI Taxonomy" id="5580"/>
    <lineage>
        <taxon>Eukaryota</taxon>
        <taxon>Fungi</taxon>
        <taxon>Dikarya</taxon>
        <taxon>Ascomycota</taxon>
        <taxon>Pezizomycotina</taxon>
        <taxon>Dothideomycetes</taxon>
        <taxon>Dothideomycetidae</taxon>
        <taxon>Dothideales</taxon>
        <taxon>Saccotheciaceae</taxon>
        <taxon>Aureobasidium</taxon>
    </lineage>
</organism>
<dbReference type="PANTHER" id="PTHR31811">
    <property type="entry name" value="TRNA A64-2'-O-RIBOSYLPHOSPHATE TRANSFERASE"/>
    <property type="match status" value="1"/>
</dbReference>
<accession>A0A4S9D857</accession>
<reference evidence="3" key="1">
    <citation type="submission" date="2018-10" db="EMBL/GenBank/DDBJ databases">
        <title>Fifty Aureobasidium pullulans genomes reveal a recombining polyextremotolerant generalist.</title>
        <authorList>
            <person name="Gostincar C."/>
            <person name="Turk M."/>
            <person name="Zajc J."/>
            <person name="Gunde-Cimerman N."/>
        </authorList>
    </citation>
    <scope>NUCLEOTIDE SEQUENCE [LARGE SCALE GENOMIC DNA]</scope>
    <source>
        <strain evidence="3">EXF-10085</strain>
    </source>
</reference>
<evidence type="ECO:0000313" key="3">
    <source>
        <dbReference type="EMBL" id="THX16483.1"/>
    </source>
</evidence>
<feature type="domain" description="Rit1 N-terminal" evidence="2">
    <location>
        <begin position="40"/>
        <end position="315"/>
    </location>
</feature>
<dbReference type="GO" id="GO:0019988">
    <property type="term" value="P:charged-tRNA amino acid modification"/>
    <property type="evidence" value="ECO:0007669"/>
    <property type="project" value="InterPro"/>
</dbReference>
<dbReference type="GO" id="GO:0005737">
    <property type="term" value="C:cytoplasm"/>
    <property type="evidence" value="ECO:0007669"/>
    <property type="project" value="TreeGrafter"/>
</dbReference>
<dbReference type="InterPro" id="IPR033449">
    <property type="entry name" value="Rit1_N"/>
</dbReference>
<comment type="caution">
    <text evidence="3">The sequence shown here is derived from an EMBL/GenBank/DDBJ whole genome shotgun (WGS) entry which is preliminary data.</text>
</comment>
<proteinExistence type="predicted"/>
<dbReference type="PIRSF" id="PIRSF007747">
    <property type="entry name" value="Ribosyl_Ptfrase"/>
    <property type="match status" value="1"/>
</dbReference>
<evidence type="ECO:0000259" key="2">
    <source>
        <dbReference type="Pfam" id="PF17184"/>
    </source>
</evidence>
<dbReference type="InterPro" id="IPR007306">
    <property type="entry name" value="Rit1"/>
</dbReference>
<evidence type="ECO:0000259" key="1">
    <source>
        <dbReference type="Pfam" id="PF04179"/>
    </source>
</evidence>
<dbReference type="GO" id="GO:0043399">
    <property type="term" value="F:tRNA adenosine(64)-2'-O-ribosylphosphate transferase activity"/>
    <property type="evidence" value="ECO:0007669"/>
    <property type="project" value="InterPro"/>
</dbReference>
<dbReference type="EMBL" id="QZAS01000003">
    <property type="protein sequence ID" value="THX16483.1"/>
    <property type="molecule type" value="Genomic_DNA"/>
</dbReference>
<name>A0A4S9D857_AURPU</name>
<feature type="domain" description="Rit1 DUSP-like" evidence="1">
    <location>
        <begin position="371"/>
        <end position="484"/>
    </location>
</feature>
<dbReference type="InterPro" id="IPR033421">
    <property type="entry name" value="Rit1_DUSP-like"/>
</dbReference>
<dbReference type="AlphaFoldDB" id="A0A4S9D857"/>
<sequence>MTESNNKDKAGPGIANYPQLSDLIFNNTSDNSFNKVLGELKRSTLSIPNRLRSIKQDANFVSEVASAYGLPLVANERCGSWYIHPEQKKQSAYFKSTDGHMAQWSFSLRRLNLQVLETIGRSDGCIIVDSTRRGKSMPDALSKTIPIWTTVMNRILFPDHPDSHEVTTPPTVVGASEHAQISARIAGFVESLKVSRSILLWYTTTDQQIQTLELDIPSIRQKITKPLRPIWVTPTSSLPESPPNFPSFHPVVLLTASSRISGSESTSETGYVQGAADDAEAWAQGLTAPLFWKHSETLSNTPEDMIEEVIAELVKRGDGNRGSQLTPIGPGKRVAIGTIDAAETDAGAKDIVITVASKENEVLRSKMKTEYLHLTLVDGKVGSRQLRHSLPNLIAWVKAQLSATSASRIVVADTNGKDQGVGIALAILCLFVTDDGNIRSSEEVKDPPNGLNKQTIKQKLSWISVAKPDANPSRTTLQSVNAYLLG</sequence>
<dbReference type="Pfam" id="PF04179">
    <property type="entry name" value="Init_tRNA_PT"/>
    <property type="match status" value="1"/>
</dbReference>